<dbReference type="AlphaFoldDB" id="A0A9P6JMZ4"/>
<organism evidence="1 2">
    <name type="scientific">Crepidotus variabilis</name>
    <dbReference type="NCBI Taxonomy" id="179855"/>
    <lineage>
        <taxon>Eukaryota</taxon>
        <taxon>Fungi</taxon>
        <taxon>Dikarya</taxon>
        <taxon>Basidiomycota</taxon>
        <taxon>Agaricomycotina</taxon>
        <taxon>Agaricomycetes</taxon>
        <taxon>Agaricomycetidae</taxon>
        <taxon>Agaricales</taxon>
        <taxon>Agaricineae</taxon>
        <taxon>Crepidotaceae</taxon>
        <taxon>Crepidotus</taxon>
    </lineage>
</organism>
<keyword evidence="2" id="KW-1185">Reference proteome</keyword>
<evidence type="ECO:0000313" key="2">
    <source>
        <dbReference type="Proteomes" id="UP000807306"/>
    </source>
</evidence>
<proteinExistence type="predicted"/>
<reference evidence="1" key="1">
    <citation type="submission" date="2020-11" db="EMBL/GenBank/DDBJ databases">
        <authorList>
            <consortium name="DOE Joint Genome Institute"/>
            <person name="Ahrendt S."/>
            <person name="Riley R."/>
            <person name="Andreopoulos W."/>
            <person name="Labutti K."/>
            <person name="Pangilinan J."/>
            <person name="Ruiz-Duenas F.J."/>
            <person name="Barrasa J.M."/>
            <person name="Sanchez-Garcia M."/>
            <person name="Camarero S."/>
            <person name="Miyauchi S."/>
            <person name="Serrano A."/>
            <person name="Linde D."/>
            <person name="Babiker R."/>
            <person name="Drula E."/>
            <person name="Ayuso-Fernandez I."/>
            <person name="Pacheco R."/>
            <person name="Padilla G."/>
            <person name="Ferreira P."/>
            <person name="Barriuso J."/>
            <person name="Kellner H."/>
            <person name="Castanera R."/>
            <person name="Alfaro M."/>
            <person name="Ramirez L."/>
            <person name="Pisabarro A.G."/>
            <person name="Kuo A."/>
            <person name="Tritt A."/>
            <person name="Lipzen A."/>
            <person name="He G."/>
            <person name="Yan M."/>
            <person name="Ng V."/>
            <person name="Cullen D."/>
            <person name="Martin F."/>
            <person name="Rosso M.-N."/>
            <person name="Henrissat B."/>
            <person name="Hibbett D."/>
            <person name="Martinez A.T."/>
            <person name="Grigoriev I.V."/>
        </authorList>
    </citation>
    <scope>NUCLEOTIDE SEQUENCE</scope>
    <source>
        <strain evidence="1">CBS 506.95</strain>
    </source>
</reference>
<dbReference type="OrthoDB" id="1924260at2759"/>
<name>A0A9P6JMZ4_9AGAR</name>
<gene>
    <name evidence="1" type="ORF">CPB83DRAFT_908259</name>
</gene>
<dbReference type="EMBL" id="MU157869">
    <property type="protein sequence ID" value="KAF9526636.1"/>
    <property type="molecule type" value="Genomic_DNA"/>
</dbReference>
<comment type="caution">
    <text evidence="1">The sequence shown here is derived from an EMBL/GenBank/DDBJ whole genome shotgun (WGS) entry which is preliminary data.</text>
</comment>
<sequence>MDQMGLILKLWQLLNQVKSLEILPGGLDDWISADVAPTAQKSSRTFPFMLVEGNLGIPKQIIYALYLSAIARPLRFGPKVLDTQEVYNVISASAVVLILNSGHQTALHARKRLIQSSQLENAQNNPLSETIAVGASNSREVYLVSSLDLPKFPRHLLISHPHILRINHSILNGPLQRKQHYFRKSFRKTFGTNGTSSCILAELIHAIIMPGIIGGGLRMLSEA</sequence>
<dbReference type="Proteomes" id="UP000807306">
    <property type="component" value="Unassembled WGS sequence"/>
</dbReference>
<accession>A0A9P6JMZ4</accession>
<evidence type="ECO:0000313" key="1">
    <source>
        <dbReference type="EMBL" id="KAF9526636.1"/>
    </source>
</evidence>
<protein>
    <submittedName>
        <fullName evidence="1">Uncharacterized protein</fullName>
    </submittedName>
</protein>